<feature type="transmembrane region" description="Helical" evidence="5">
    <location>
        <begin position="59"/>
        <end position="77"/>
    </location>
</feature>
<dbReference type="OrthoDB" id="6612291at2759"/>
<evidence type="ECO:0000256" key="1">
    <source>
        <dbReference type="ARBA" id="ARBA00004141"/>
    </source>
</evidence>
<dbReference type="InterPro" id="IPR005829">
    <property type="entry name" value="Sugar_transporter_CS"/>
</dbReference>
<dbReference type="Pfam" id="PF00083">
    <property type="entry name" value="Sugar_tr"/>
    <property type="match status" value="2"/>
</dbReference>
<feature type="transmembrane region" description="Helical" evidence="5">
    <location>
        <begin position="84"/>
        <end position="105"/>
    </location>
</feature>
<keyword evidence="2 5" id="KW-0812">Transmembrane</keyword>
<feature type="transmembrane region" description="Helical" evidence="5">
    <location>
        <begin position="151"/>
        <end position="173"/>
    </location>
</feature>
<dbReference type="VEuPathDB" id="TrichDB:TVAG_038270"/>
<feature type="transmembrane region" description="Helical" evidence="5">
    <location>
        <begin position="117"/>
        <end position="139"/>
    </location>
</feature>
<evidence type="ECO:0000259" key="6">
    <source>
        <dbReference type="PROSITE" id="PS50850"/>
    </source>
</evidence>
<organism evidence="7 8">
    <name type="scientific">Trichomonas vaginalis (strain ATCC PRA-98 / G3)</name>
    <dbReference type="NCBI Taxonomy" id="412133"/>
    <lineage>
        <taxon>Eukaryota</taxon>
        <taxon>Metamonada</taxon>
        <taxon>Parabasalia</taxon>
        <taxon>Trichomonadida</taxon>
        <taxon>Trichomonadidae</taxon>
        <taxon>Trichomonas</taxon>
    </lineage>
</organism>
<keyword evidence="8" id="KW-1185">Reference proteome</keyword>
<dbReference type="Gene3D" id="1.20.1250.20">
    <property type="entry name" value="MFS general substrate transporter like domains"/>
    <property type="match status" value="2"/>
</dbReference>
<dbReference type="GO" id="GO:0055085">
    <property type="term" value="P:transmembrane transport"/>
    <property type="evidence" value="ECO:0000318"/>
    <property type="project" value="GO_Central"/>
</dbReference>
<evidence type="ECO:0000256" key="4">
    <source>
        <dbReference type="ARBA" id="ARBA00023136"/>
    </source>
</evidence>
<name>A2DXY5_TRIV3</name>
<gene>
    <name evidence="7" type="ORF">TVAG_038270</name>
</gene>
<comment type="subcellular location">
    <subcellularLocation>
        <location evidence="1">Membrane</location>
        <topology evidence="1">Multi-pass membrane protein</topology>
    </subcellularLocation>
</comment>
<proteinExistence type="predicted"/>
<dbReference type="PANTHER" id="PTHR48021">
    <property type="match status" value="1"/>
</dbReference>
<feature type="transmembrane region" description="Helical" evidence="5">
    <location>
        <begin position="6"/>
        <end position="26"/>
    </location>
</feature>
<dbReference type="InterPro" id="IPR003663">
    <property type="entry name" value="Sugar/inositol_transpt"/>
</dbReference>
<feature type="domain" description="Major facilitator superfamily (MFS) profile" evidence="6">
    <location>
        <begin position="1"/>
        <end position="384"/>
    </location>
</feature>
<dbReference type="OMA" id="VAQFLCM"/>
<feature type="transmembrane region" description="Helical" evidence="5">
    <location>
        <begin position="336"/>
        <end position="355"/>
    </location>
</feature>
<dbReference type="InterPro" id="IPR020846">
    <property type="entry name" value="MFS_dom"/>
</dbReference>
<sequence>MGALNFGFTIGFTSPLVPFFSSYWGTPEIQTTFFNAILSLLAIIGPYIATFMLKYLGRRPVFCILQFVSGVIYLLMITANKNRFWILILMRALMGLAIGGVSSTTPTMLVEVAPEGLSGFFGNLTQTGVCLGSIIVYLVGNWTANVSKEAYVWYVIPIVTASFDFLSCCLIWLCPETGNQTPNDNKVEEEGEKERLCQKKYLGKLFVGIMLMIIQQFCGINAIVTNLDENLRTAKVPMDSGIASAVSMFMMIVGVFIGGFVIDKMGRKPLFTISCLGCRVTLIIYACCYNFDWPSWIALICICLYLFFFGFALGPVPWYCIPELFPPSLRSLGNSIISTTNQLFTFVVIFLFPVMRGKKEKVQESSQEVWDTCQHAYCLQHSPS</sequence>
<dbReference type="RefSeq" id="XP_001326944.1">
    <property type="nucleotide sequence ID" value="XM_001326909.1"/>
</dbReference>
<dbReference type="InParanoid" id="A2DXY5"/>
<dbReference type="SMR" id="A2DXY5"/>
<dbReference type="Proteomes" id="UP000001542">
    <property type="component" value="Unassembled WGS sequence"/>
</dbReference>
<evidence type="ECO:0000313" key="7">
    <source>
        <dbReference type="EMBL" id="EAY14721.1"/>
    </source>
</evidence>
<dbReference type="FunCoup" id="A2DXY5">
    <property type="interactions" value="488"/>
</dbReference>
<dbReference type="InterPro" id="IPR005828">
    <property type="entry name" value="MFS_sugar_transport-like"/>
</dbReference>
<dbReference type="FunFam" id="1.20.1250.20:FF:000352">
    <property type="entry name" value="Major Facilitator Superfamily protein"/>
    <property type="match status" value="1"/>
</dbReference>
<dbReference type="GO" id="GO:0016020">
    <property type="term" value="C:membrane"/>
    <property type="evidence" value="ECO:0000318"/>
    <property type="project" value="GO_Central"/>
</dbReference>
<accession>A2DXY5</accession>
<protein>
    <submittedName>
        <fullName evidence="7">Major facilitator superfamily protein</fullName>
    </submittedName>
</protein>
<dbReference type="PRINTS" id="PR00171">
    <property type="entry name" value="SUGRTRNSPORT"/>
</dbReference>
<dbReference type="SUPFAM" id="SSF103473">
    <property type="entry name" value="MFS general substrate transporter"/>
    <property type="match status" value="1"/>
</dbReference>
<dbReference type="VEuPathDB" id="TrichDB:TVAGG3_0961030"/>
<keyword evidence="3 5" id="KW-1133">Transmembrane helix</keyword>
<dbReference type="FunFam" id="1.20.1250.20:FF:000279">
    <property type="entry name" value="Major facilitator superfamily protein"/>
    <property type="match status" value="1"/>
</dbReference>
<dbReference type="PANTHER" id="PTHR48021:SF1">
    <property type="entry name" value="GH07001P-RELATED"/>
    <property type="match status" value="1"/>
</dbReference>
<dbReference type="eggNOG" id="KOG0254">
    <property type="taxonomic scope" value="Eukaryota"/>
</dbReference>
<evidence type="ECO:0000256" key="5">
    <source>
        <dbReference type="SAM" id="Phobius"/>
    </source>
</evidence>
<feature type="transmembrane region" description="Helical" evidence="5">
    <location>
        <begin position="205"/>
        <end position="224"/>
    </location>
</feature>
<feature type="transmembrane region" description="Helical" evidence="5">
    <location>
        <begin position="236"/>
        <end position="258"/>
    </location>
</feature>
<reference evidence="7" key="1">
    <citation type="submission" date="2006-10" db="EMBL/GenBank/DDBJ databases">
        <authorList>
            <person name="Amadeo P."/>
            <person name="Zhao Q."/>
            <person name="Wortman J."/>
            <person name="Fraser-Liggett C."/>
            <person name="Carlton J."/>
        </authorList>
    </citation>
    <scope>NUCLEOTIDE SEQUENCE</scope>
    <source>
        <strain evidence="7">G3</strain>
    </source>
</reference>
<reference evidence="7" key="2">
    <citation type="journal article" date="2007" name="Science">
        <title>Draft genome sequence of the sexually transmitted pathogen Trichomonas vaginalis.</title>
        <authorList>
            <person name="Carlton J.M."/>
            <person name="Hirt R.P."/>
            <person name="Silva J.C."/>
            <person name="Delcher A.L."/>
            <person name="Schatz M."/>
            <person name="Zhao Q."/>
            <person name="Wortman J.R."/>
            <person name="Bidwell S.L."/>
            <person name="Alsmark U.C.M."/>
            <person name="Besteiro S."/>
            <person name="Sicheritz-Ponten T."/>
            <person name="Noel C.J."/>
            <person name="Dacks J.B."/>
            <person name="Foster P.G."/>
            <person name="Simillion C."/>
            <person name="Van de Peer Y."/>
            <person name="Miranda-Saavedra D."/>
            <person name="Barton G.J."/>
            <person name="Westrop G.D."/>
            <person name="Mueller S."/>
            <person name="Dessi D."/>
            <person name="Fiori P.L."/>
            <person name="Ren Q."/>
            <person name="Paulsen I."/>
            <person name="Zhang H."/>
            <person name="Bastida-Corcuera F.D."/>
            <person name="Simoes-Barbosa A."/>
            <person name="Brown M.T."/>
            <person name="Hayes R.D."/>
            <person name="Mukherjee M."/>
            <person name="Okumura C.Y."/>
            <person name="Schneider R."/>
            <person name="Smith A.J."/>
            <person name="Vanacova S."/>
            <person name="Villalvazo M."/>
            <person name="Haas B.J."/>
            <person name="Pertea M."/>
            <person name="Feldblyum T.V."/>
            <person name="Utterback T.R."/>
            <person name="Shu C.L."/>
            <person name="Osoegawa K."/>
            <person name="de Jong P.J."/>
            <person name="Hrdy I."/>
            <person name="Horvathova L."/>
            <person name="Zubacova Z."/>
            <person name="Dolezal P."/>
            <person name="Malik S.B."/>
            <person name="Logsdon J.M. Jr."/>
            <person name="Henze K."/>
            <person name="Gupta A."/>
            <person name="Wang C.C."/>
            <person name="Dunne R.L."/>
            <person name="Upcroft J.A."/>
            <person name="Upcroft P."/>
            <person name="White O."/>
            <person name="Salzberg S.L."/>
            <person name="Tang P."/>
            <person name="Chiu C.-H."/>
            <person name="Lee Y.-S."/>
            <person name="Embley T.M."/>
            <person name="Coombs G.H."/>
            <person name="Mottram J.C."/>
            <person name="Tachezy J."/>
            <person name="Fraser-Liggett C.M."/>
            <person name="Johnson P.J."/>
        </authorList>
    </citation>
    <scope>NUCLEOTIDE SEQUENCE [LARGE SCALE GENOMIC DNA]</scope>
    <source>
        <strain evidence="7">G3</strain>
    </source>
</reference>
<feature type="transmembrane region" description="Helical" evidence="5">
    <location>
        <begin position="33"/>
        <end position="53"/>
    </location>
</feature>
<dbReference type="InterPro" id="IPR050549">
    <property type="entry name" value="MFS_Trehalose_Transporter"/>
</dbReference>
<feature type="transmembrane region" description="Helical" evidence="5">
    <location>
        <begin position="296"/>
        <end position="316"/>
    </location>
</feature>
<dbReference type="KEGG" id="tva:4772714"/>
<dbReference type="AlphaFoldDB" id="A2DXY5"/>
<dbReference type="PROSITE" id="PS00216">
    <property type="entry name" value="SUGAR_TRANSPORT_1"/>
    <property type="match status" value="1"/>
</dbReference>
<evidence type="ECO:0000313" key="8">
    <source>
        <dbReference type="Proteomes" id="UP000001542"/>
    </source>
</evidence>
<dbReference type="EMBL" id="DS113266">
    <property type="protein sequence ID" value="EAY14721.1"/>
    <property type="molecule type" value="Genomic_DNA"/>
</dbReference>
<keyword evidence="4 5" id="KW-0472">Membrane</keyword>
<dbReference type="STRING" id="5722.A2DXY5"/>
<evidence type="ECO:0000256" key="2">
    <source>
        <dbReference type="ARBA" id="ARBA00022692"/>
    </source>
</evidence>
<dbReference type="GO" id="GO:0022857">
    <property type="term" value="F:transmembrane transporter activity"/>
    <property type="evidence" value="ECO:0000318"/>
    <property type="project" value="GO_Central"/>
</dbReference>
<evidence type="ECO:0000256" key="3">
    <source>
        <dbReference type="ARBA" id="ARBA00022989"/>
    </source>
</evidence>
<feature type="transmembrane region" description="Helical" evidence="5">
    <location>
        <begin position="270"/>
        <end position="289"/>
    </location>
</feature>
<dbReference type="PROSITE" id="PS50850">
    <property type="entry name" value="MFS"/>
    <property type="match status" value="1"/>
</dbReference>
<dbReference type="InterPro" id="IPR036259">
    <property type="entry name" value="MFS_trans_sf"/>
</dbReference>